<keyword evidence="3" id="KW-1185">Reference proteome</keyword>
<keyword evidence="1" id="KW-0472">Membrane</keyword>
<accession>A0ABP8NRY2</accession>
<feature type="transmembrane region" description="Helical" evidence="1">
    <location>
        <begin position="86"/>
        <end position="109"/>
    </location>
</feature>
<dbReference type="PROSITE" id="PS51257">
    <property type="entry name" value="PROKAR_LIPOPROTEIN"/>
    <property type="match status" value="1"/>
</dbReference>
<keyword evidence="1" id="KW-0812">Transmembrane</keyword>
<evidence type="ECO:0000313" key="3">
    <source>
        <dbReference type="Proteomes" id="UP001500840"/>
    </source>
</evidence>
<gene>
    <name evidence="2" type="ORF">GCM10023156_63490</name>
</gene>
<sequence>MLRNILTIIIGIAIAIWIGSLFIWAGAALLASIACVVFRQWELASLCTLAWICWGYGGVFFARLPFTNSNTGETNGNEVVNDPTTVRRISAVFGVASGTGFGFVFGLVLALSRSWIVSPEYLPFGLMFSTILICSLMCYAMPDLGPEILSGLEKTVG</sequence>
<feature type="transmembrane region" description="Helical" evidence="1">
    <location>
        <begin position="121"/>
        <end position="142"/>
    </location>
</feature>
<proteinExistence type="predicted"/>
<name>A0ABP8NRY2_9BACT</name>
<organism evidence="2 3">
    <name type="scientific">Novipirellula rosea</name>
    <dbReference type="NCBI Taxonomy" id="1031540"/>
    <lineage>
        <taxon>Bacteria</taxon>
        <taxon>Pseudomonadati</taxon>
        <taxon>Planctomycetota</taxon>
        <taxon>Planctomycetia</taxon>
        <taxon>Pirellulales</taxon>
        <taxon>Pirellulaceae</taxon>
        <taxon>Novipirellula</taxon>
    </lineage>
</organism>
<dbReference type="Proteomes" id="UP001500840">
    <property type="component" value="Unassembled WGS sequence"/>
</dbReference>
<reference evidence="3" key="1">
    <citation type="journal article" date="2019" name="Int. J. Syst. Evol. Microbiol.">
        <title>The Global Catalogue of Microorganisms (GCM) 10K type strain sequencing project: providing services to taxonomists for standard genome sequencing and annotation.</title>
        <authorList>
            <consortium name="The Broad Institute Genomics Platform"/>
            <consortium name="The Broad Institute Genome Sequencing Center for Infectious Disease"/>
            <person name="Wu L."/>
            <person name="Ma J."/>
        </authorList>
    </citation>
    <scope>NUCLEOTIDE SEQUENCE [LARGE SCALE GENOMIC DNA]</scope>
    <source>
        <strain evidence="3">JCM 17759</strain>
    </source>
</reference>
<feature type="transmembrane region" description="Helical" evidence="1">
    <location>
        <begin position="43"/>
        <end position="66"/>
    </location>
</feature>
<comment type="caution">
    <text evidence="2">The sequence shown here is derived from an EMBL/GenBank/DDBJ whole genome shotgun (WGS) entry which is preliminary data.</text>
</comment>
<evidence type="ECO:0000256" key="1">
    <source>
        <dbReference type="SAM" id="Phobius"/>
    </source>
</evidence>
<evidence type="ECO:0000313" key="2">
    <source>
        <dbReference type="EMBL" id="GAA4470331.1"/>
    </source>
</evidence>
<feature type="transmembrane region" description="Helical" evidence="1">
    <location>
        <begin position="6"/>
        <end position="31"/>
    </location>
</feature>
<keyword evidence="1" id="KW-1133">Transmembrane helix</keyword>
<protein>
    <submittedName>
        <fullName evidence="2">Uncharacterized protein</fullName>
    </submittedName>
</protein>
<dbReference type="EMBL" id="BAABGA010000111">
    <property type="protein sequence ID" value="GAA4470331.1"/>
    <property type="molecule type" value="Genomic_DNA"/>
</dbReference>